<dbReference type="SUPFAM" id="SSF47413">
    <property type="entry name" value="lambda repressor-like DNA-binding domains"/>
    <property type="match status" value="1"/>
</dbReference>
<dbReference type="SUPFAM" id="SSF51306">
    <property type="entry name" value="LexA/Signal peptidase"/>
    <property type="match status" value="1"/>
</dbReference>
<dbReference type="PANTHER" id="PTHR40661:SF3">
    <property type="entry name" value="FELS-1 PROPHAGE TRANSCRIPTIONAL REGULATOR"/>
    <property type="match status" value="1"/>
</dbReference>
<dbReference type="CDD" id="cd06529">
    <property type="entry name" value="S24_LexA-like"/>
    <property type="match status" value="1"/>
</dbReference>
<proteinExistence type="predicted"/>
<gene>
    <name evidence="5" type="ORF">HK14_14290</name>
</gene>
<reference evidence="5 6" key="1">
    <citation type="submission" date="2014-06" db="EMBL/GenBank/DDBJ databases">
        <authorList>
            <person name="Ju J."/>
            <person name="Zhang J."/>
        </authorList>
    </citation>
    <scope>NUCLEOTIDE SEQUENCE [LARGE SCALE GENOMIC DNA]</scope>
    <source>
        <strain evidence="5 6">DsW_47</strain>
    </source>
</reference>
<dbReference type="InterPro" id="IPR036286">
    <property type="entry name" value="LexA/Signal_pep-like_sf"/>
</dbReference>
<dbReference type="Gene3D" id="1.10.260.40">
    <property type="entry name" value="lambda repressor-like DNA-binding domains"/>
    <property type="match status" value="1"/>
</dbReference>
<name>A0A1Z5YRP3_9PROT</name>
<evidence type="ECO:0000259" key="4">
    <source>
        <dbReference type="PROSITE" id="PS50943"/>
    </source>
</evidence>
<comment type="caution">
    <text evidence="5">The sequence shown here is derived from an EMBL/GenBank/DDBJ whole genome shotgun (WGS) entry which is preliminary data.</text>
</comment>
<dbReference type="GO" id="GO:0003677">
    <property type="term" value="F:DNA binding"/>
    <property type="evidence" value="ECO:0007669"/>
    <property type="project" value="UniProtKB-KW"/>
</dbReference>
<evidence type="ECO:0000256" key="2">
    <source>
        <dbReference type="ARBA" id="ARBA00023125"/>
    </source>
</evidence>
<dbReference type="Pfam" id="PF00717">
    <property type="entry name" value="Peptidase_S24"/>
    <property type="match status" value="1"/>
</dbReference>
<evidence type="ECO:0000313" key="6">
    <source>
        <dbReference type="Proteomes" id="UP000196086"/>
    </source>
</evidence>
<dbReference type="CDD" id="cd00093">
    <property type="entry name" value="HTH_XRE"/>
    <property type="match status" value="1"/>
</dbReference>
<dbReference type="Proteomes" id="UP000196086">
    <property type="component" value="Unassembled WGS sequence"/>
</dbReference>
<dbReference type="Gene3D" id="2.10.109.10">
    <property type="entry name" value="Umud Fragment, subunit A"/>
    <property type="match status" value="1"/>
</dbReference>
<dbReference type="PANTHER" id="PTHR40661">
    <property type="match status" value="1"/>
</dbReference>
<keyword evidence="3" id="KW-0804">Transcription</keyword>
<keyword evidence="1" id="KW-0805">Transcription regulation</keyword>
<dbReference type="InterPro" id="IPR001387">
    <property type="entry name" value="Cro/C1-type_HTH"/>
</dbReference>
<dbReference type="InterPro" id="IPR015927">
    <property type="entry name" value="Peptidase_S24_S26A/B/C"/>
</dbReference>
<feature type="domain" description="HTH cro/C1-type" evidence="4">
    <location>
        <begin position="41"/>
        <end position="82"/>
    </location>
</feature>
<evidence type="ECO:0000313" key="5">
    <source>
        <dbReference type="EMBL" id="OUI99557.1"/>
    </source>
</evidence>
<keyword evidence="2" id="KW-0238">DNA-binding</keyword>
<dbReference type="InterPro" id="IPR039418">
    <property type="entry name" value="LexA-like"/>
</dbReference>
<dbReference type="AlphaFoldDB" id="A0A1Z5YRP3"/>
<sequence>MVLMSEKNRPLRDLSELARNRQIEPIVKRIREAVDDAGGPKAVAQLCDVPLSTFSGYLSGREVKLSIASRIADVCGVSLDWLATGRGQIEAHAIRTVEPAQEVIAENLNSNVSIPQYTGNVSAGNGSYATNVDSYAVINIGRDALPPIVLSRLSSLVAVTVRGDSMSPSLYDCDTIFVDTKDCEIITGAVYVLRRDTDLLVKRLSWSVTGDLIVSSDNPLYKPEQISAAKARQLFEDGGFPIAIVGRVIWRMGIMGAR</sequence>
<accession>A0A1Z5YRP3</accession>
<dbReference type="InterPro" id="IPR010982">
    <property type="entry name" value="Lambda_DNA-bd_dom_sf"/>
</dbReference>
<dbReference type="EMBL" id="JOMQ01000070">
    <property type="protein sequence ID" value="OUI99557.1"/>
    <property type="molecule type" value="Genomic_DNA"/>
</dbReference>
<evidence type="ECO:0000256" key="3">
    <source>
        <dbReference type="ARBA" id="ARBA00023163"/>
    </source>
</evidence>
<dbReference type="PROSITE" id="PS50943">
    <property type="entry name" value="HTH_CROC1"/>
    <property type="match status" value="1"/>
</dbReference>
<organism evidence="5 6">
    <name type="scientific">Acetobacter cibinongensis</name>
    <dbReference type="NCBI Taxonomy" id="146475"/>
    <lineage>
        <taxon>Bacteria</taxon>
        <taxon>Pseudomonadati</taxon>
        <taxon>Pseudomonadota</taxon>
        <taxon>Alphaproteobacteria</taxon>
        <taxon>Acetobacterales</taxon>
        <taxon>Acetobacteraceae</taxon>
        <taxon>Acetobacter</taxon>
    </lineage>
</organism>
<protein>
    <recommendedName>
        <fullName evidence="4">HTH cro/C1-type domain-containing protein</fullName>
    </recommendedName>
</protein>
<evidence type="ECO:0000256" key="1">
    <source>
        <dbReference type="ARBA" id="ARBA00023015"/>
    </source>
</evidence>